<dbReference type="STRING" id="749551.HMPREF9555_00921"/>
<organism evidence="2 3">
    <name type="scientific">Selenomonas artemidis F0399</name>
    <dbReference type="NCBI Taxonomy" id="749551"/>
    <lineage>
        <taxon>Bacteria</taxon>
        <taxon>Bacillati</taxon>
        <taxon>Bacillota</taxon>
        <taxon>Negativicutes</taxon>
        <taxon>Selenomonadales</taxon>
        <taxon>Selenomonadaceae</taxon>
        <taxon>Selenomonas</taxon>
    </lineage>
</organism>
<reference evidence="2 3" key="1">
    <citation type="submission" date="2010-08" db="EMBL/GenBank/DDBJ databases">
        <authorList>
            <person name="Weinstock G."/>
            <person name="Sodergren E."/>
            <person name="Clifton S."/>
            <person name="Fulton L."/>
            <person name="Fulton B."/>
            <person name="Courtney L."/>
            <person name="Fronick C."/>
            <person name="Harrison M."/>
            <person name="Strong C."/>
            <person name="Farmer C."/>
            <person name="Delahaunty K."/>
            <person name="Markovic C."/>
            <person name="Hall O."/>
            <person name="Minx P."/>
            <person name="Tomlinson C."/>
            <person name="Mitreva M."/>
            <person name="Hou S."/>
            <person name="Chen J."/>
            <person name="Wollam A."/>
            <person name="Pepin K.H."/>
            <person name="Johnson M."/>
            <person name="Bhonagiri V."/>
            <person name="Zhang X."/>
            <person name="Suruliraj S."/>
            <person name="Warren W."/>
            <person name="Chinwalla A."/>
            <person name="Mardis E.R."/>
            <person name="Wilson R.K."/>
        </authorList>
    </citation>
    <scope>NUCLEOTIDE SEQUENCE [LARGE SCALE GENOMIC DNA]</scope>
    <source>
        <strain evidence="2 3">F0399</strain>
    </source>
</reference>
<keyword evidence="1" id="KW-1133">Transmembrane helix</keyword>
<sequence>MLRRTTDVWQAEDDPGRLAGLVREELARREETHLPLALALPEAAANIVQRELPAALTGEELRRALLWLIRAETEGDAHIEEKMLCCTPLTDVPPYRYWTAVMPAVQVRAVYAAFAEAGLSLQRLTVCPPGGGMLAPQIEAARAAPLPWAQTNSESETSVDEEVLPAIYAGLLFHPETPAQCYWGSTQKAINLCRCAAAAVAVLAAVLFWGIASDIGSYMTAVQARDEMRAELLLHSADQNRLEEETELRADMEERAQLLGAFLSESRPLRALLIRLGTAAGGGVRLTALNAEGQMLRIEGEAVHYAALTAMMTRLQEDAGFPDGITLERAEHERGAAGEPAHVHFVLRAAWRSEV</sequence>
<dbReference type="Proteomes" id="UP000004633">
    <property type="component" value="Unassembled WGS sequence"/>
</dbReference>
<keyword evidence="3" id="KW-1185">Reference proteome</keyword>
<dbReference type="AlphaFoldDB" id="E7N1N6"/>
<protein>
    <submittedName>
        <fullName evidence="2">Fimbrial assembly protein PilN</fullName>
    </submittedName>
</protein>
<keyword evidence="1" id="KW-0472">Membrane</keyword>
<evidence type="ECO:0000256" key="1">
    <source>
        <dbReference type="SAM" id="Phobius"/>
    </source>
</evidence>
<keyword evidence="1" id="KW-0812">Transmembrane</keyword>
<proteinExistence type="predicted"/>
<evidence type="ECO:0000313" key="2">
    <source>
        <dbReference type="EMBL" id="EFW29913.1"/>
    </source>
</evidence>
<comment type="caution">
    <text evidence="2">The sequence shown here is derived from an EMBL/GenBank/DDBJ whole genome shotgun (WGS) entry which is preliminary data.</text>
</comment>
<dbReference type="EMBL" id="AECV01000015">
    <property type="protein sequence ID" value="EFW29913.1"/>
    <property type="molecule type" value="Genomic_DNA"/>
</dbReference>
<dbReference type="HOGENOM" id="CLU_703374_0_0_9"/>
<accession>E7N1N6</accession>
<evidence type="ECO:0000313" key="3">
    <source>
        <dbReference type="Proteomes" id="UP000004633"/>
    </source>
</evidence>
<gene>
    <name evidence="2" type="ORF">HMPREF9555_00921</name>
</gene>
<feature type="transmembrane region" description="Helical" evidence="1">
    <location>
        <begin position="196"/>
        <end position="219"/>
    </location>
</feature>
<name>E7N1N6_9FIRM</name>